<evidence type="ECO:0000256" key="8">
    <source>
        <dbReference type="PROSITE-ProRule" id="PRU00228"/>
    </source>
</evidence>
<keyword evidence="2 8" id="KW-0863">Zinc-finger</keyword>
<dbReference type="STRING" id="337451.A0A3S3PVK2"/>
<dbReference type="InterPro" id="IPR017884">
    <property type="entry name" value="SANT_dom"/>
</dbReference>
<feature type="compositionally biased region" description="Low complexity" evidence="10">
    <location>
        <begin position="37"/>
        <end position="48"/>
    </location>
</feature>
<feature type="region of interest" description="Disordered" evidence="10">
    <location>
        <begin position="949"/>
        <end position="998"/>
    </location>
</feature>
<dbReference type="CDD" id="cd02336">
    <property type="entry name" value="ZZ_RSC8"/>
    <property type="match status" value="1"/>
</dbReference>
<dbReference type="FunFam" id="1.10.10.60:FF:000014">
    <property type="entry name" value="SWI/SNF complex subunit SMARCC2 isoform C"/>
    <property type="match status" value="1"/>
</dbReference>
<dbReference type="SMART" id="SM00717">
    <property type="entry name" value="SANT"/>
    <property type="match status" value="1"/>
</dbReference>
<evidence type="ECO:0000259" key="13">
    <source>
        <dbReference type="PROSITE" id="PS50934"/>
    </source>
</evidence>
<evidence type="ECO:0000256" key="10">
    <source>
        <dbReference type="SAM" id="MobiDB-lite"/>
    </source>
</evidence>
<feature type="domain" description="Myb-like" evidence="11">
    <location>
        <begin position="366"/>
        <end position="416"/>
    </location>
</feature>
<name>A0A3S3PVK2_9MAGN</name>
<feature type="compositionally biased region" description="Low complexity" evidence="10">
    <location>
        <begin position="86"/>
        <end position="122"/>
    </location>
</feature>
<dbReference type="InterPro" id="IPR017930">
    <property type="entry name" value="Myb_dom"/>
</dbReference>
<dbReference type="InterPro" id="IPR007526">
    <property type="entry name" value="SWIRM"/>
</dbReference>
<dbReference type="InterPro" id="IPR001005">
    <property type="entry name" value="SANT/Myb"/>
</dbReference>
<feature type="compositionally biased region" description="Polar residues" evidence="10">
    <location>
        <begin position="962"/>
        <end position="998"/>
    </location>
</feature>
<evidence type="ECO:0000256" key="3">
    <source>
        <dbReference type="ARBA" id="ARBA00022833"/>
    </source>
</evidence>
<evidence type="ECO:0000259" key="14">
    <source>
        <dbReference type="PROSITE" id="PS51293"/>
    </source>
</evidence>
<feature type="region of interest" description="Disordered" evidence="10">
    <location>
        <begin position="1"/>
        <end position="138"/>
    </location>
</feature>
<dbReference type="Pfam" id="PF00569">
    <property type="entry name" value="ZZ"/>
    <property type="match status" value="1"/>
</dbReference>
<dbReference type="InterPro" id="IPR009057">
    <property type="entry name" value="Homeodomain-like_sf"/>
</dbReference>
<dbReference type="AlphaFoldDB" id="A0A3S3PVK2"/>
<dbReference type="Pfam" id="PF16495">
    <property type="entry name" value="SWIRM-assoc_1"/>
    <property type="match status" value="1"/>
</dbReference>
<evidence type="ECO:0000256" key="4">
    <source>
        <dbReference type="ARBA" id="ARBA00023015"/>
    </source>
</evidence>
<reference evidence="16 17" key="1">
    <citation type="journal article" date="2019" name="Nat. Plants">
        <title>Stout camphor tree genome fills gaps in understanding of flowering plant genome evolution.</title>
        <authorList>
            <person name="Chaw S.M."/>
            <person name="Liu Y.C."/>
            <person name="Wu Y.W."/>
            <person name="Wang H.Y."/>
            <person name="Lin C.I."/>
            <person name="Wu C.S."/>
            <person name="Ke H.M."/>
            <person name="Chang L.Y."/>
            <person name="Hsu C.Y."/>
            <person name="Yang H.T."/>
            <person name="Sudianto E."/>
            <person name="Hsu M.H."/>
            <person name="Wu K.P."/>
            <person name="Wang L.N."/>
            <person name="Leebens-Mack J.H."/>
            <person name="Tsai I.J."/>
        </authorList>
    </citation>
    <scope>NUCLEOTIDE SEQUENCE [LARGE SCALE GENOMIC DNA]</scope>
    <source>
        <strain evidence="17">cv. Chaw 1501</strain>
        <tissue evidence="16">Young leaves</tissue>
    </source>
</reference>
<feature type="compositionally biased region" description="Basic and acidic residues" evidence="10">
    <location>
        <begin position="802"/>
        <end position="812"/>
    </location>
</feature>
<dbReference type="SUPFAM" id="SSF46689">
    <property type="entry name" value="Homeodomain-like"/>
    <property type="match status" value="2"/>
</dbReference>
<evidence type="ECO:0000259" key="11">
    <source>
        <dbReference type="PROSITE" id="PS50090"/>
    </source>
</evidence>
<dbReference type="Gene3D" id="1.10.10.10">
    <property type="entry name" value="Winged helix-like DNA-binding domain superfamily/Winged helix DNA-binding domain"/>
    <property type="match status" value="1"/>
</dbReference>
<keyword evidence="6" id="KW-0804">Transcription</keyword>
<feature type="domain" description="HTH myb-type" evidence="15">
    <location>
        <begin position="367"/>
        <end position="408"/>
    </location>
</feature>
<feature type="compositionally biased region" description="Basic residues" evidence="10">
    <location>
        <begin position="27"/>
        <end position="36"/>
    </location>
</feature>
<accession>A0A3S3PVK2</accession>
<dbReference type="PROSITE" id="PS50090">
    <property type="entry name" value="MYB_LIKE"/>
    <property type="match status" value="1"/>
</dbReference>
<feature type="region of interest" description="Disordered" evidence="10">
    <location>
        <begin position="784"/>
        <end position="815"/>
    </location>
</feature>
<dbReference type="GO" id="GO:0003677">
    <property type="term" value="F:DNA binding"/>
    <property type="evidence" value="ECO:0007669"/>
    <property type="project" value="UniProtKB-KW"/>
</dbReference>
<dbReference type="PROSITE" id="PS51293">
    <property type="entry name" value="SANT"/>
    <property type="match status" value="1"/>
</dbReference>
<dbReference type="OrthoDB" id="118550at2759"/>
<feature type="compositionally biased region" description="Basic and acidic residues" evidence="10">
    <location>
        <begin position="718"/>
        <end position="728"/>
    </location>
</feature>
<evidence type="ECO:0000313" key="17">
    <source>
        <dbReference type="Proteomes" id="UP000283530"/>
    </source>
</evidence>
<dbReference type="SUPFAM" id="SSF57850">
    <property type="entry name" value="RING/U-box"/>
    <property type="match status" value="1"/>
</dbReference>
<evidence type="ECO:0000256" key="6">
    <source>
        <dbReference type="ARBA" id="ARBA00023163"/>
    </source>
</evidence>
<dbReference type="InterPro" id="IPR043145">
    <property type="entry name" value="Znf_ZZ_sf"/>
</dbReference>
<evidence type="ECO:0000259" key="12">
    <source>
        <dbReference type="PROSITE" id="PS50135"/>
    </source>
</evidence>
<sequence length="998" mass="106749">MEEKGRDSSATPNAVPTAEPVVEAPRRRSGAQKRKAAAASNSSGGAFPFSPPPSKRAAKEKRPQPSRPPPHNGPLTRARQSPNKFAASTVASSSSAASPLKPADPLPAQSTPATAAASISSAGQPIPAKDEPPAPDPIVDAEFEAVRSRSAQAHVVPIPAGWFSWTRIHPIEERSLPSFFNGKSEGRTPELYLEIRNEITKKFHADPQTNIELKHLSEMSVGESDARQQVMEFLDHWGLINFHPFPPQDSVAATADEERASKTASLIEKLYHFEAVQPHVMAGPDLASPAQLPHLLPEAAISDDSVRPEGPAVEYHCNSCAADCSRKRYHCQTQADFDLCSDCYSGGKFDSGMTPADFILMEHAEVPGTSGGSWTDQETLLLLEALELYGENWNEIAEHVATKTRTQCILHFVQMPIEDSFLEGEDDRSADFHVNNADPSLMNKDSSTLDVTEKTETESAAIERQPDPSPVDISKPKDDGSQENVDPGSANKDSSALHVDDTTEIKNIANDQQPVPSPTNVPTPKDAVKAEVTQETGASFALNALKAAFQAVGSLPNQEGPLSFAEAGNPVMALLSFLAGLAEPDVAAASARCSLKSISEDSPNIQLAARHCFLLEDPPNGKENPPACESAVTDMVDGEAQKEENQTSSLKPSDESMACTGNEAVLEKESLVTAEECQDKLKIPGPDDLALQDATPSTVKESGNSTLPGEVTSSIVKEPSDTGSKEEIPPSPSNVKESADSSLLKEDVAPTTVKESGDLASQGEDVQCSGVSKVVDMVPDSVTLEEEVPQKSAVSSSTVETGDIKGENDTKMMDSGNEMNCKSMESKEDHNIDRIKRAAVTALSAAAVKAKLLADQEEEQIRKLVALLIEKQLHKLETKLALFAEMEGAVMRVKEQLERARQRLYHERAQIIAARLGLPTPSSRPMPPIPISRTAANHVNTVSKLPLTMASQKPQARRPVRASNTPSAISSFPGTVSGSSTHDQSQDTLSSVGPNSGS</sequence>
<keyword evidence="1" id="KW-0479">Metal-binding</keyword>
<dbReference type="InterPro" id="IPR041984">
    <property type="entry name" value="Rsc8/Ssr1/Ssr2_ZZ"/>
</dbReference>
<dbReference type="PANTHER" id="PTHR12802">
    <property type="entry name" value="SWI/SNF COMPLEX-RELATED"/>
    <property type="match status" value="1"/>
</dbReference>
<dbReference type="InterPro" id="IPR032451">
    <property type="entry name" value="SMARCC_C"/>
</dbReference>
<keyword evidence="9" id="KW-0175">Coiled coil</keyword>
<evidence type="ECO:0000313" key="16">
    <source>
        <dbReference type="EMBL" id="RWR74276.1"/>
    </source>
</evidence>
<feature type="region of interest" description="Disordered" evidence="10">
    <location>
        <begin position="430"/>
        <end position="496"/>
    </location>
</feature>
<dbReference type="Proteomes" id="UP000283530">
    <property type="component" value="Unassembled WGS sequence"/>
</dbReference>
<feature type="domain" description="SANT" evidence="14">
    <location>
        <begin position="369"/>
        <end position="420"/>
    </location>
</feature>
<feature type="domain" description="SWIRM" evidence="13">
    <location>
        <begin position="154"/>
        <end position="251"/>
    </location>
</feature>
<dbReference type="Gene3D" id="3.30.60.90">
    <property type="match status" value="1"/>
</dbReference>
<feature type="compositionally biased region" description="Polar residues" evidence="10">
    <location>
        <begin position="694"/>
        <end position="715"/>
    </location>
</feature>
<dbReference type="Gene3D" id="1.10.10.60">
    <property type="entry name" value="Homeodomain-like"/>
    <property type="match status" value="1"/>
</dbReference>
<comment type="caution">
    <text evidence="16">The sequence shown here is derived from an EMBL/GenBank/DDBJ whole genome shotgun (WGS) entry which is preliminary data.</text>
</comment>
<feature type="coiled-coil region" evidence="9">
    <location>
        <begin position="883"/>
        <end position="914"/>
    </location>
</feature>
<feature type="compositionally biased region" description="Basic and acidic residues" evidence="10">
    <location>
        <begin position="737"/>
        <end position="748"/>
    </location>
</feature>
<keyword evidence="5" id="KW-0238">DNA-binding</keyword>
<gene>
    <name evidence="16" type="ORF">CKAN_00260100</name>
</gene>
<keyword evidence="3" id="KW-0862">Zinc</keyword>
<protein>
    <submittedName>
        <fullName evidence="16">SWI/SNF complex subunit SWI3D isoform X1</fullName>
    </submittedName>
</protein>
<dbReference type="CDD" id="cd00167">
    <property type="entry name" value="SANT"/>
    <property type="match status" value="1"/>
</dbReference>
<dbReference type="SMART" id="SM00291">
    <property type="entry name" value="ZnF_ZZ"/>
    <property type="match status" value="1"/>
</dbReference>
<dbReference type="InterPro" id="IPR000433">
    <property type="entry name" value="Znf_ZZ"/>
</dbReference>
<organism evidence="16 17">
    <name type="scientific">Cinnamomum micranthum f. kanehirae</name>
    <dbReference type="NCBI Taxonomy" id="337451"/>
    <lineage>
        <taxon>Eukaryota</taxon>
        <taxon>Viridiplantae</taxon>
        <taxon>Streptophyta</taxon>
        <taxon>Embryophyta</taxon>
        <taxon>Tracheophyta</taxon>
        <taxon>Spermatophyta</taxon>
        <taxon>Magnoliopsida</taxon>
        <taxon>Magnoliidae</taxon>
        <taxon>Laurales</taxon>
        <taxon>Lauraceae</taxon>
        <taxon>Cinnamomum</taxon>
    </lineage>
</organism>
<dbReference type="GO" id="GO:0005634">
    <property type="term" value="C:nucleus"/>
    <property type="evidence" value="ECO:0007669"/>
    <property type="project" value="UniProtKB-ARBA"/>
</dbReference>
<keyword evidence="17" id="KW-1185">Reference proteome</keyword>
<dbReference type="GO" id="GO:0008270">
    <property type="term" value="F:zinc ion binding"/>
    <property type="evidence" value="ECO:0007669"/>
    <property type="project" value="UniProtKB-KW"/>
</dbReference>
<dbReference type="Pfam" id="PF00249">
    <property type="entry name" value="Myb_DNA-binding"/>
    <property type="match status" value="1"/>
</dbReference>
<dbReference type="PROSITE" id="PS50135">
    <property type="entry name" value="ZF_ZZ_2"/>
    <property type="match status" value="1"/>
</dbReference>
<keyword evidence="7" id="KW-0539">Nucleus</keyword>
<dbReference type="EMBL" id="QPKB01000001">
    <property type="protein sequence ID" value="RWR74276.1"/>
    <property type="molecule type" value="Genomic_DNA"/>
</dbReference>
<dbReference type="Pfam" id="PF04433">
    <property type="entry name" value="SWIRM"/>
    <property type="match status" value="1"/>
</dbReference>
<evidence type="ECO:0000256" key="7">
    <source>
        <dbReference type="ARBA" id="ARBA00023242"/>
    </source>
</evidence>
<feature type="domain" description="ZZ-type" evidence="12">
    <location>
        <begin position="312"/>
        <end position="366"/>
    </location>
</feature>
<dbReference type="PROSITE" id="PS50934">
    <property type="entry name" value="SWIRM"/>
    <property type="match status" value="1"/>
</dbReference>
<keyword evidence="4" id="KW-0805">Transcription regulation</keyword>
<evidence type="ECO:0000256" key="2">
    <source>
        <dbReference type="ARBA" id="ARBA00022771"/>
    </source>
</evidence>
<dbReference type="PROSITE" id="PS01357">
    <property type="entry name" value="ZF_ZZ_1"/>
    <property type="match status" value="1"/>
</dbReference>
<proteinExistence type="predicted"/>
<evidence type="ECO:0000256" key="5">
    <source>
        <dbReference type="ARBA" id="ARBA00023125"/>
    </source>
</evidence>
<evidence type="ECO:0000256" key="1">
    <source>
        <dbReference type="ARBA" id="ARBA00022723"/>
    </source>
</evidence>
<dbReference type="InterPro" id="IPR036388">
    <property type="entry name" value="WH-like_DNA-bd_sf"/>
</dbReference>
<dbReference type="PANTHER" id="PTHR12802:SF41">
    <property type="entry name" value="BRAHMA ASSOCIATED PROTEIN 155 KDA"/>
    <property type="match status" value="1"/>
</dbReference>
<evidence type="ECO:0000256" key="9">
    <source>
        <dbReference type="SAM" id="Coils"/>
    </source>
</evidence>
<evidence type="ECO:0000259" key="15">
    <source>
        <dbReference type="PROSITE" id="PS51294"/>
    </source>
</evidence>
<dbReference type="PROSITE" id="PS51294">
    <property type="entry name" value="HTH_MYB"/>
    <property type="match status" value="1"/>
</dbReference>
<feature type="region of interest" description="Disordered" evidence="10">
    <location>
        <begin position="682"/>
        <end position="766"/>
    </location>
</feature>